<dbReference type="Proteomes" id="UP000436468">
    <property type="component" value="Unassembled WGS sequence"/>
</dbReference>
<accession>A0A844SBL3</accession>
<evidence type="ECO:0000313" key="1">
    <source>
        <dbReference type="EMBL" id="MVT64663.1"/>
    </source>
</evidence>
<name>A0A844SBL3_9BRAD</name>
<dbReference type="RefSeq" id="WP_157341744.1">
    <property type="nucleotide sequence ID" value="NZ_WQNF01000003.1"/>
</dbReference>
<dbReference type="InterPro" id="IPR008972">
    <property type="entry name" value="Cupredoxin"/>
</dbReference>
<protein>
    <recommendedName>
        <fullName evidence="3">Plastocyanin-like domain-containing protein</fullName>
    </recommendedName>
</protein>
<dbReference type="SUPFAM" id="SSF49503">
    <property type="entry name" value="Cupredoxins"/>
    <property type="match status" value="1"/>
</dbReference>
<dbReference type="Gene3D" id="2.60.40.420">
    <property type="entry name" value="Cupredoxins - blue copper proteins"/>
    <property type="match status" value="1"/>
</dbReference>
<proteinExistence type="predicted"/>
<organism evidence="1 2">
    <name type="scientific">Bradyrhizobium pachyrhizi</name>
    <dbReference type="NCBI Taxonomy" id="280333"/>
    <lineage>
        <taxon>Bacteria</taxon>
        <taxon>Pseudomonadati</taxon>
        <taxon>Pseudomonadota</taxon>
        <taxon>Alphaproteobacteria</taxon>
        <taxon>Hyphomicrobiales</taxon>
        <taxon>Nitrobacteraceae</taxon>
        <taxon>Bradyrhizobium</taxon>
    </lineage>
</organism>
<evidence type="ECO:0000313" key="2">
    <source>
        <dbReference type="Proteomes" id="UP000436468"/>
    </source>
</evidence>
<keyword evidence="2" id="KW-1185">Reference proteome</keyword>
<evidence type="ECO:0008006" key="3">
    <source>
        <dbReference type="Google" id="ProtNLM"/>
    </source>
</evidence>
<gene>
    <name evidence="1" type="ORF">GPL21_05990</name>
</gene>
<dbReference type="AlphaFoldDB" id="A0A844SBL3"/>
<sequence length="112" mass="12355">MLAWTTSATIIGAGAEEFTFDLHIERGRVSENMSVIRVKQGDIVRLQWSTDRSIILHLHGYDIERKIEPGAIGVMEFTAHATGRFPVEVHGSPEAGGHPHGDAPLVRIEVYP</sequence>
<comment type="caution">
    <text evidence="1">The sequence shown here is derived from an EMBL/GenBank/DDBJ whole genome shotgun (WGS) entry which is preliminary data.</text>
</comment>
<reference evidence="1 2" key="1">
    <citation type="submission" date="2019-12" db="EMBL/GenBank/DDBJ databases">
        <title>Draft genome sequences Bradyrhizobium cajani AMBPC1010, Bradyrhizobium pachyrhizi AMBPC1040 and Bradyrhizobium yuanmingense ALSPC3051, three plant growth promoting strains isolated from nodules of Cajanus cajan L. in Dominican Republic.</title>
        <authorList>
            <person name="Flores-Felix J.D."/>
            <person name="Araujo J."/>
            <person name="Diaz-Alcantara C."/>
            <person name="Gonzalez-Andres F."/>
            <person name="Velazquez E."/>
        </authorList>
    </citation>
    <scope>NUCLEOTIDE SEQUENCE [LARGE SCALE GENOMIC DNA]</scope>
    <source>
        <strain evidence="1 2">1040</strain>
    </source>
</reference>
<dbReference type="EMBL" id="WQNF01000003">
    <property type="protein sequence ID" value="MVT64663.1"/>
    <property type="molecule type" value="Genomic_DNA"/>
</dbReference>